<evidence type="ECO:0000313" key="2">
    <source>
        <dbReference type="EMBL" id="EFI97382.1"/>
    </source>
</evidence>
<dbReference type="EMBL" id="GL377306">
    <property type="protein sequence ID" value="EFI97382.1"/>
    <property type="molecule type" value="Genomic_DNA"/>
</dbReference>
<protein>
    <recommendedName>
        <fullName evidence="4">Secreted protein</fullName>
    </recommendedName>
</protein>
<name>D8Q5C3_SCHCM</name>
<proteinExistence type="predicted"/>
<dbReference type="AlphaFoldDB" id="D8Q5C3"/>
<dbReference type="InParanoid" id="D8Q5C3"/>
<keyword evidence="1" id="KW-0732">Signal</keyword>
<feature type="signal peptide" evidence="1">
    <location>
        <begin position="1"/>
        <end position="19"/>
    </location>
</feature>
<evidence type="ECO:0008006" key="4">
    <source>
        <dbReference type="Google" id="ProtNLM"/>
    </source>
</evidence>
<evidence type="ECO:0000313" key="3">
    <source>
        <dbReference type="Proteomes" id="UP000007431"/>
    </source>
</evidence>
<evidence type="ECO:0000256" key="1">
    <source>
        <dbReference type="SAM" id="SignalP"/>
    </source>
</evidence>
<dbReference type="Proteomes" id="UP000007431">
    <property type="component" value="Unassembled WGS sequence"/>
</dbReference>
<dbReference type="VEuPathDB" id="FungiDB:SCHCODRAFT_02732652"/>
<feature type="chain" id="PRO_5003120637" description="Secreted protein" evidence="1">
    <location>
        <begin position="20"/>
        <end position="364"/>
    </location>
</feature>
<dbReference type="HOGENOM" id="CLU_761075_0_0_1"/>
<sequence length="364" mass="39947">MYSLILIVSLLPLFDTGASDNSLTCAIRLGSQRRPQKSSSPFRPAMSPRTQATAMADLVALASAHRHLLAKRCTLPAFFIFCAVRHPSTTFPTTGTQDSPSDAAVKESATVDAARHGRHAACTPPLIRFNHVEDDDSSDTPASCIRHRGRGQCPLEDADFARRTEPNARPIPSTTRSRPPRGVVGVDGLVTRTAVHRLRRRATYAPWPCLGDRRDIVSTARRLADGTRVTRRSLHRHLGGEMTAGVMIRSRCRHAHFPGCRAAGGMRAASRRVDTTREEGGRTPSSLIPVACMGGWYENRYFPRGPTAGDTRAPPSAEGSECRRGSLLLLTVRTVPTLFFRRRGNLFWRVVAVSPARKVVKPVF</sequence>
<accession>D8Q5C3</accession>
<reference evidence="2 3" key="1">
    <citation type="journal article" date="2010" name="Nat. Biotechnol.">
        <title>Genome sequence of the model mushroom Schizophyllum commune.</title>
        <authorList>
            <person name="Ohm R.A."/>
            <person name="de Jong J.F."/>
            <person name="Lugones L.G."/>
            <person name="Aerts A."/>
            <person name="Kothe E."/>
            <person name="Stajich J.E."/>
            <person name="de Vries R.P."/>
            <person name="Record E."/>
            <person name="Levasseur A."/>
            <person name="Baker S.E."/>
            <person name="Bartholomew K.A."/>
            <person name="Coutinho P.M."/>
            <person name="Erdmann S."/>
            <person name="Fowler T.J."/>
            <person name="Gathman A.C."/>
            <person name="Lombard V."/>
            <person name="Henrissat B."/>
            <person name="Knabe N."/>
            <person name="Kuees U."/>
            <person name="Lilly W.W."/>
            <person name="Lindquist E."/>
            <person name="Lucas S."/>
            <person name="Magnuson J.K."/>
            <person name="Piumi F."/>
            <person name="Raudaskoski M."/>
            <person name="Salamov A."/>
            <person name="Schmutz J."/>
            <person name="Schwarze F.W.M.R."/>
            <person name="vanKuyk P.A."/>
            <person name="Horton J.S."/>
            <person name="Grigoriev I.V."/>
            <person name="Woesten H.A.B."/>
        </authorList>
    </citation>
    <scope>NUCLEOTIDE SEQUENCE [LARGE SCALE GENOMIC DNA]</scope>
    <source>
        <strain evidence="3">H4-8 / FGSC 9210</strain>
    </source>
</reference>
<keyword evidence="3" id="KW-1185">Reference proteome</keyword>
<organism evidence="3">
    <name type="scientific">Schizophyllum commune (strain H4-8 / FGSC 9210)</name>
    <name type="common">Split gill fungus</name>
    <dbReference type="NCBI Taxonomy" id="578458"/>
    <lineage>
        <taxon>Eukaryota</taxon>
        <taxon>Fungi</taxon>
        <taxon>Dikarya</taxon>
        <taxon>Basidiomycota</taxon>
        <taxon>Agaricomycotina</taxon>
        <taxon>Agaricomycetes</taxon>
        <taxon>Agaricomycetidae</taxon>
        <taxon>Agaricales</taxon>
        <taxon>Schizophyllaceae</taxon>
        <taxon>Schizophyllum</taxon>
    </lineage>
</organism>
<gene>
    <name evidence="2" type="ORF">SCHCODRAFT_234980</name>
</gene>